<protein>
    <submittedName>
        <fullName evidence="4">RNA methyltransferase</fullName>
    </submittedName>
</protein>
<dbReference type="GO" id="GO:0003723">
    <property type="term" value="F:RNA binding"/>
    <property type="evidence" value="ECO:0007669"/>
    <property type="project" value="InterPro"/>
</dbReference>
<evidence type="ECO:0000256" key="1">
    <source>
        <dbReference type="ARBA" id="ARBA00022603"/>
    </source>
</evidence>
<sequence length="271" mass="30689">MKTFSDLDGRVFVKYITSKDNPLYKQLLKVAQNKIKTEALLEGYHLCQMYKAYGQSSFRVILLEGADYSGAEWQALLADTSPSDYIQLSPSLFKSLNHVDSPQAIMFWIAVVEPEHCPMPTQTTVFFDRIQDPGNLGTMLRSCVAVGIQSVYMSKGCVNPWSAKVLRSGQGAHFALEIYTQVDSQDFLVRNPLPLYITYLDNQAHNLYQTRLPKDVVWVMGNEGQGVAAYFFHYPHQTIFIPQNEKVESLNVGVACSLVLYEQYRQQAFSS</sequence>
<feature type="domain" description="tRNA/rRNA methyltransferase SpoU type" evidence="3">
    <location>
        <begin position="124"/>
        <end position="261"/>
    </location>
</feature>
<organism evidence="4 5">
    <name type="scientific">Pelistega suis</name>
    <dbReference type="NCBI Taxonomy" id="1631957"/>
    <lineage>
        <taxon>Bacteria</taxon>
        <taxon>Pseudomonadati</taxon>
        <taxon>Pseudomonadota</taxon>
        <taxon>Betaproteobacteria</taxon>
        <taxon>Burkholderiales</taxon>
        <taxon>Alcaligenaceae</taxon>
        <taxon>Pelistega</taxon>
    </lineage>
</organism>
<dbReference type="GO" id="GO:0008173">
    <property type="term" value="F:RNA methyltransferase activity"/>
    <property type="evidence" value="ECO:0007669"/>
    <property type="project" value="InterPro"/>
</dbReference>
<evidence type="ECO:0000313" key="5">
    <source>
        <dbReference type="Proteomes" id="UP000537862"/>
    </source>
</evidence>
<evidence type="ECO:0000259" key="3">
    <source>
        <dbReference type="Pfam" id="PF00588"/>
    </source>
</evidence>
<dbReference type="InterPro" id="IPR029064">
    <property type="entry name" value="Ribosomal_eL30-like_sf"/>
</dbReference>
<reference evidence="4 5" key="1">
    <citation type="submission" date="2020-05" db="EMBL/GenBank/DDBJ databases">
        <authorList>
            <person name="Niu N."/>
        </authorList>
    </citation>
    <scope>NUCLEOTIDE SEQUENCE [LARGE SCALE GENOMIC DNA]</scope>
    <source>
        <strain evidence="4 5">3340-03</strain>
    </source>
</reference>
<gene>
    <name evidence="4" type="ORF">HKX39_04590</name>
</gene>
<comment type="caution">
    <text evidence="4">The sequence shown here is derived from an EMBL/GenBank/DDBJ whole genome shotgun (WGS) entry which is preliminary data.</text>
</comment>
<dbReference type="PANTHER" id="PTHR43191">
    <property type="entry name" value="RRNA METHYLTRANSFERASE 3"/>
    <property type="match status" value="1"/>
</dbReference>
<dbReference type="InterPro" id="IPR029028">
    <property type="entry name" value="Alpha/beta_knot_MTases"/>
</dbReference>
<dbReference type="PANTHER" id="PTHR43191:SF2">
    <property type="entry name" value="RRNA METHYLTRANSFERASE 3, MITOCHONDRIAL"/>
    <property type="match status" value="1"/>
</dbReference>
<dbReference type="Proteomes" id="UP000537862">
    <property type="component" value="Unassembled WGS sequence"/>
</dbReference>
<dbReference type="AlphaFoldDB" id="A0A849P330"/>
<dbReference type="InterPro" id="IPR001537">
    <property type="entry name" value="SpoU_MeTrfase"/>
</dbReference>
<name>A0A849P330_9BURK</name>
<keyword evidence="1 4" id="KW-0489">Methyltransferase</keyword>
<dbReference type="SUPFAM" id="SSF75217">
    <property type="entry name" value="alpha/beta knot"/>
    <property type="match status" value="1"/>
</dbReference>
<dbReference type="InterPro" id="IPR029026">
    <property type="entry name" value="tRNA_m1G_MTases_N"/>
</dbReference>
<evidence type="ECO:0000313" key="4">
    <source>
        <dbReference type="EMBL" id="NOL51456.1"/>
    </source>
</evidence>
<proteinExistence type="predicted"/>
<dbReference type="GO" id="GO:0032259">
    <property type="term" value="P:methylation"/>
    <property type="evidence" value="ECO:0007669"/>
    <property type="project" value="UniProtKB-KW"/>
</dbReference>
<keyword evidence="5" id="KW-1185">Reference proteome</keyword>
<dbReference type="GO" id="GO:0006396">
    <property type="term" value="P:RNA processing"/>
    <property type="evidence" value="ECO:0007669"/>
    <property type="project" value="InterPro"/>
</dbReference>
<accession>A0A849P330</accession>
<evidence type="ECO:0000256" key="2">
    <source>
        <dbReference type="ARBA" id="ARBA00022679"/>
    </source>
</evidence>
<dbReference type="Pfam" id="PF00588">
    <property type="entry name" value="SpoU_methylase"/>
    <property type="match status" value="1"/>
</dbReference>
<dbReference type="EMBL" id="JABGBN010000002">
    <property type="protein sequence ID" value="NOL51456.1"/>
    <property type="molecule type" value="Genomic_DNA"/>
</dbReference>
<dbReference type="CDD" id="cd18095">
    <property type="entry name" value="SpoU-like_rRNA-MTase"/>
    <property type="match status" value="1"/>
</dbReference>
<dbReference type="InterPro" id="IPR051259">
    <property type="entry name" value="rRNA_Methyltransferase"/>
</dbReference>
<dbReference type="Gene3D" id="3.30.1330.30">
    <property type="match status" value="1"/>
</dbReference>
<dbReference type="RefSeq" id="WP_171680130.1">
    <property type="nucleotide sequence ID" value="NZ_JABGBN010000002.1"/>
</dbReference>
<dbReference type="SUPFAM" id="SSF55315">
    <property type="entry name" value="L30e-like"/>
    <property type="match status" value="1"/>
</dbReference>
<dbReference type="Gene3D" id="3.40.1280.10">
    <property type="match status" value="1"/>
</dbReference>
<keyword evidence="2 4" id="KW-0808">Transferase</keyword>